<sequence>MEIRNEKSTQLNIRSQSGSIYHESRGFGKQGRSSREVMAFRDQTLEVELQLKEDLKGEERDQEAIQ</sequence>
<dbReference type="Proteomes" id="UP000054815">
    <property type="component" value="Unassembled WGS sequence"/>
</dbReference>
<proteinExistence type="predicted"/>
<dbReference type="EMBL" id="JYDU01000361">
    <property type="protein sequence ID" value="KRX86544.1"/>
    <property type="molecule type" value="Genomic_DNA"/>
</dbReference>
<accession>A0A0V0XEV7</accession>
<reference evidence="2 3" key="1">
    <citation type="submission" date="2015-01" db="EMBL/GenBank/DDBJ databases">
        <title>Evolution of Trichinella species and genotypes.</title>
        <authorList>
            <person name="Korhonen P.K."/>
            <person name="Edoardo P."/>
            <person name="Giuseppe L.R."/>
            <person name="Gasser R.B."/>
        </authorList>
    </citation>
    <scope>NUCLEOTIDE SEQUENCE [LARGE SCALE GENOMIC DNA]</scope>
    <source>
        <strain evidence="2">ISS141</strain>
    </source>
</reference>
<evidence type="ECO:0000313" key="2">
    <source>
        <dbReference type="EMBL" id="KRX86544.1"/>
    </source>
</evidence>
<protein>
    <submittedName>
        <fullName evidence="2">Uncharacterized protein</fullName>
    </submittedName>
</protein>
<comment type="caution">
    <text evidence="2">The sequence shown here is derived from an EMBL/GenBank/DDBJ whole genome shotgun (WGS) entry which is preliminary data.</text>
</comment>
<evidence type="ECO:0000313" key="3">
    <source>
        <dbReference type="Proteomes" id="UP000054815"/>
    </source>
</evidence>
<evidence type="ECO:0000256" key="1">
    <source>
        <dbReference type="SAM" id="MobiDB-lite"/>
    </source>
</evidence>
<organism evidence="2 3">
    <name type="scientific">Trichinella pseudospiralis</name>
    <name type="common">Parasitic roundworm</name>
    <dbReference type="NCBI Taxonomy" id="6337"/>
    <lineage>
        <taxon>Eukaryota</taxon>
        <taxon>Metazoa</taxon>
        <taxon>Ecdysozoa</taxon>
        <taxon>Nematoda</taxon>
        <taxon>Enoplea</taxon>
        <taxon>Dorylaimia</taxon>
        <taxon>Trichinellida</taxon>
        <taxon>Trichinellidae</taxon>
        <taxon>Trichinella</taxon>
    </lineage>
</organism>
<feature type="compositionally biased region" description="Polar residues" evidence="1">
    <location>
        <begin position="8"/>
        <end position="19"/>
    </location>
</feature>
<name>A0A0V0XEV7_TRIPS</name>
<feature type="region of interest" description="Disordered" evidence="1">
    <location>
        <begin position="1"/>
        <end position="35"/>
    </location>
</feature>
<dbReference type="AlphaFoldDB" id="A0A0V0XEV7"/>
<gene>
    <name evidence="2" type="ORF">T4E_10249</name>
</gene>